<feature type="signal peptide" evidence="1">
    <location>
        <begin position="1"/>
        <end position="31"/>
    </location>
</feature>
<evidence type="ECO:0000313" key="3">
    <source>
        <dbReference type="Proteomes" id="UP000051913"/>
    </source>
</evidence>
<dbReference type="AlphaFoldDB" id="A0A0R3L0G6"/>
<protein>
    <submittedName>
        <fullName evidence="2">Uncharacterized protein</fullName>
    </submittedName>
</protein>
<comment type="caution">
    <text evidence="2">The sequence shown here is derived from an EMBL/GenBank/DDBJ whole genome shotgun (WGS) entry which is preliminary data.</text>
</comment>
<keyword evidence="1" id="KW-0732">Signal</keyword>
<sequence length="202" mass="21206">MREIFRPTACALSAACLAFALSAISSGEVLAQAKQAPPKQSAPAQAAPPPAAEVPAIKQIALTDKQIEGVLAAQKDVDAITDKIPDNAKPDPKIDAQLDAVAKKNGFASYDEYNTVVDNISLVLGGFDPATKKFVGAEAVLKAQIAQLQADKKISAKDKKEALADLNEALKSPPPAIENKANIDLVAKYYDKLAEALGEGEE</sequence>
<name>A0A0R3L0G6_9BRAD</name>
<keyword evidence="3" id="KW-1185">Reference proteome</keyword>
<dbReference type="Proteomes" id="UP000051913">
    <property type="component" value="Unassembled WGS sequence"/>
</dbReference>
<organism evidence="2 3">
    <name type="scientific">Bradyrhizobium valentinum</name>
    <dbReference type="NCBI Taxonomy" id="1518501"/>
    <lineage>
        <taxon>Bacteria</taxon>
        <taxon>Pseudomonadati</taxon>
        <taxon>Pseudomonadota</taxon>
        <taxon>Alphaproteobacteria</taxon>
        <taxon>Hyphomicrobiales</taxon>
        <taxon>Nitrobacteraceae</taxon>
        <taxon>Bradyrhizobium</taxon>
    </lineage>
</organism>
<proteinExistence type="predicted"/>
<dbReference type="RefSeq" id="WP_057855150.1">
    <property type="nucleotide sequence ID" value="NZ_LLXX01000218.1"/>
</dbReference>
<dbReference type="EMBL" id="LLXX01000218">
    <property type="protein sequence ID" value="KRQ93722.1"/>
    <property type="molecule type" value="Genomic_DNA"/>
</dbReference>
<accession>A0A0R3L0G6</accession>
<reference evidence="2 3" key="1">
    <citation type="submission" date="2014-03" db="EMBL/GenBank/DDBJ databases">
        <title>Bradyrhizobium valentinum sp. nov., isolated from effective nodules of Lupinus mariae-josephae, a lupine endemic of basic-lime soils in Eastern Spain.</title>
        <authorList>
            <person name="Duran D."/>
            <person name="Rey L."/>
            <person name="Navarro A."/>
            <person name="Busquets A."/>
            <person name="Imperial J."/>
            <person name="Ruiz-Argueso T."/>
        </authorList>
    </citation>
    <scope>NUCLEOTIDE SEQUENCE [LARGE SCALE GENOMIC DNA]</scope>
    <source>
        <strain evidence="2 3">LmjM3</strain>
    </source>
</reference>
<gene>
    <name evidence="2" type="ORF">CP49_29460</name>
</gene>
<feature type="chain" id="PRO_5009796907" evidence="1">
    <location>
        <begin position="32"/>
        <end position="202"/>
    </location>
</feature>
<evidence type="ECO:0000256" key="1">
    <source>
        <dbReference type="SAM" id="SignalP"/>
    </source>
</evidence>
<evidence type="ECO:0000313" key="2">
    <source>
        <dbReference type="EMBL" id="KRQ93722.1"/>
    </source>
</evidence>